<sequence length="46" mass="5311">MRHLVTLYAEQVASPKLAKKLLDKFGTLSIELPSACYDRVRWSPYD</sequence>
<evidence type="ECO:0000313" key="6">
    <source>
        <dbReference type="EMBL" id="CUV44787.1"/>
    </source>
</evidence>
<evidence type="ECO:0000313" key="5">
    <source>
        <dbReference type="EMBL" id="CUV42804.1"/>
    </source>
</evidence>
<evidence type="ECO:0000313" key="2">
    <source>
        <dbReference type="EMBL" id="CUV25253.1"/>
    </source>
</evidence>
<accession>A0A0S4VLF7</accession>
<dbReference type="AlphaFoldDB" id="A0A0S4VLF7"/>
<proteinExistence type="predicted"/>
<dbReference type="EMBL" id="LN899821">
    <property type="protein sequence ID" value="CUV18441.1"/>
    <property type="molecule type" value="Genomic_DNA"/>
</dbReference>
<evidence type="ECO:0000313" key="3">
    <source>
        <dbReference type="EMBL" id="CUV28081.1"/>
    </source>
</evidence>
<evidence type="ECO:0000313" key="1">
    <source>
        <dbReference type="EMBL" id="CUV18441.1"/>
    </source>
</evidence>
<evidence type="ECO:0000313" key="8">
    <source>
        <dbReference type="EMBL" id="CUV61587.1"/>
    </source>
</evidence>
<dbReference type="EMBL" id="LN899823">
    <property type="protein sequence ID" value="CUV25253.1"/>
    <property type="molecule type" value="Genomic_DNA"/>
</dbReference>
<dbReference type="EMBL" id="LN899822">
    <property type="protein sequence ID" value="CUV61587.1"/>
    <property type="molecule type" value="Genomic_DNA"/>
</dbReference>
<gene>
    <name evidence="1" type="ORF">PSS4_v1_650001</name>
    <name evidence="8" type="ORF">RD1301_v1_1600014</name>
    <name evidence="2" type="ORF">RUN1744_v1_850015</name>
    <name evidence="3" type="ORF">RUN1985_v1_170001</name>
    <name evidence="7" type="ORF">RUN215_v1_90044</name>
    <name evidence="4" type="ORF">TD1301_v1_1060013</name>
    <name evidence="5" type="ORF">TF3108_v1_1570014</name>
    <name evidence="6" type="ORF">TO10_v1_180020</name>
</gene>
<dbReference type="EMBL" id="LN899827">
    <property type="protein sequence ID" value="CUV44787.1"/>
    <property type="molecule type" value="Genomic_DNA"/>
</dbReference>
<dbReference type="EMBL" id="LN899824">
    <property type="protein sequence ID" value="CUV28081.1"/>
    <property type="molecule type" value="Genomic_DNA"/>
</dbReference>
<dbReference type="EMBL" id="LN899826">
    <property type="protein sequence ID" value="CUV42804.1"/>
    <property type="molecule type" value="Genomic_DNA"/>
</dbReference>
<name>A0A0S4VLF7_RALSL</name>
<dbReference type="EMBL" id="LN899820">
    <property type="protein sequence ID" value="CUV53150.1"/>
    <property type="molecule type" value="Genomic_DNA"/>
</dbReference>
<protein>
    <submittedName>
        <fullName evidence="4">Uncharacterized protein</fullName>
    </submittedName>
</protein>
<organism evidence="4">
    <name type="scientific">Ralstonia solanacearum</name>
    <name type="common">Pseudomonas solanacearum</name>
    <dbReference type="NCBI Taxonomy" id="305"/>
    <lineage>
        <taxon>Bacteria</taxon>
        <taxon>Pseudomonadati</taxon>
        <taxon>Pseudomonadota</taxon>
        <taxon>Betaproteobacteria</taxon>
        <taxon>Burkholderiales</taxon>
        <taxon>Burkholderiaceae</taxon>
        <taxon>Ralstonia</taxon>
        <taxon>Ralstonia solanacearum species complex</taxon>
    </lineage>
</organism>
<reference evidence="4" key="1">
    <citation type="submission" date="2015-10" db="EMBL/GenBank/DDBJ databases">
        <authorList>
            <person name="Gilbert D.G."/>
        </authorList>
    </citation>
    <scope>NUCLEOTIDE SEQUENCE</scope>
    <source>
        <strain evidence="4">Phyl III-seqv23</strain>
    </source>
</reference>
<evidence type="ECO:0000313" key="4">
    <source>
        <dbReference type="EMBL" id="CUV34789.1"/>
    </source>
</evidence>
<dbReference type="EMBL" id="LN899825">
    <property type="protein sequence ID" value="CUV34789.1"/>
    <property type="molecule type" value="Genomic_DNA"/>
</dbReference>
<evidence type="ECO:0000313" key="7">
    <source>
        <dbReference type="EMBL" id="CUV53150.1"/>
    </source>
</evidence>